<dbReference type="KEGG" id="ccon:AFK62_17810"/>
<dbReference type="eggNOG" id="ENOG5033PA7">
    <property type="taxonomic scope" value="Bacteria"/>
</dbReference>
<dbReference type="STRING" id="1073999.AFK62_17810"/>
<organism evidence="2 3">
    <name type="scientific">Cronobacter condimenti 1330</name>
    <dbReference type="NCBI Taxonomy" id="1073999"/>
    <lineage>
        <taxon>Bacteria</taxon>
        <taxon>Pseudomonadati</taxon>
        <taxon>Pseudomonadota</taxon>
        <taxon>Gammaproteobacteria</taxon>
        <taxon>Enterobacterales</taxon>
        <taxon>Enterobacteriaceae</taxon>
        <taxon>Cronobacter</taxon>
    </lineage>
</organism>
<evidence type="ECO:0000313" key="1">
    <source>
        <dbReference type="EMBL" id="ALB64246.1"/>
    </source>
</evidence>
<dbReference type="PATRIC" id="fig|1073999.7.peg.3725"/>
<dbReference type="RefSeq" id="WP_007675589.1">
    <property type="nucleotide sequence ID" value="NZ_CAKW01000099.1"/>
</dbReference>
<reference evidence="1 4" key="3">
    <citation type="journal article" date="2016" name="Genome Announc.">
        <title>Fully Closed Genome Sequences of Five Type Strains of the Genus Cronobacter and One Cronobacter sakazakii Strain.</title>
        <authorList>
            <person name="Moine D."/>
            <person name="Kassam M."/>
            <person name="Baert L."/>
            <person name="Tang Y."/>
            <person name="Barretto C."/>
            <person name="Ngom Bru C."/>
            <person name="Klijn A."/>
            <person name="Descombes P."/>
        </authorList>
    </citation>
    <scope>NUCLEOTIDE SEQUENCE [LARGE SCALE GENOMIC DNA]</scope>
    <source>
        <strain evidence="1 4">LMG 26250</strain>
    </source>
</reference>
<dbReference type="Proteomes" id="UP000009340">
    <property type="component" value="Unassembled WGS sequence"/>
</dbReference>
<dbReference type="Proteomes" id="UP000067320">
    <property type="component" value="Chromosome"/>
</dbReference>
<evidence type="ECO:0000313" key="3">
    <source>
        <dbReference type="Proteomes" id="UP000009340"/>
    </source>
</evidence>
<reference evidence="2" key="1">
    <citation type="submission" date="2012-07" db="EMBL/GenBank/DDBJ databases">
        <authorList>
            <person name="Cummings C."/>
        </authorList>
    </citation>
    <scope>NUCLEOTIDE SEQUENCE</scope>
    <source>
        <strain evidence="2">1330</strain>
    </source>
</reference>
<protein>
    <submittedName>
        <fullName evidence="2">Uncharacterized protein</fullName>
    </submittedName>
</protein>
<dbReference type="EMBL" id="CAKW01000099">
    <property type="protein sequence ID" value="CCJ73281.1"/>
    <property type="molecule type" value="Genomic_DNA"/>
</dbReference>
<evidence type="ECO:0000313" key="2">
    <source>
        <dbReference type="EMBL" id="CCJ73281.1"/>
    </source>
</evidence>
<keyword evidence="4" id="KW-1185">Reference proteome</keyword>
<sequence>MRHLFHIVNPLLSSAVFKKGAGNIGPEEFTALLKQSLDDREEFIRTSAAIVAQALIDQAQGKIDAEDIITLLNKQKTIAQIHANSSEIALRTRIQALTVRLLDIAIRSFSGVVK</sequence>
<proteinExistence type="predicted"/>
<evidence type="ECO:0000313" key="4">
    <source>
        <dbReference type="Proteomes" id="UP000067320"/>
    </source>
</evidence>
<reference evidence="4" key="2">
    <citation type="submission" date="2015-09" db="EMBL/GenBank/DDBJ databases">
        <title>Cronobacter genome sequencing and assembly.</title>
        <authorList>
            <person name="Descombes P."/>
            <person name="Baert L."/>
            <person name="Ngom-Bru C."/>
            <person name="Barretto C."/>
        </authorList>
    </citation>
    <scope>NUCLEOTIDE SEQUENCE [LARGE SCALE GENOMIC DNA]</scope>
    <source>
        <strain evidence="4">LMG 26250</strain>
    </source>
</reference>
<name>K8A1H7_9ENTR</name>
<dbReference type="OrthoDB" id="6566252at2"/>
<gene>
    <name evidence="1" type="ORF">AFK62_17810</name>
    <name evidence="2" type="ORF">BN137_2657</name>
</gene>
<dbReference type="AlphaFoldDB" id="K8A1H7"/>
<accession>K8A1H7</accession>
<dbReference type="EMBL" id="CP012264">
    <property type="protein sequence ID" value="ALB64246.1"/>
    <property type="molecule type" value="Genomic_DNA"/>
</dbReference>